<name>A0A2K1KGW3_PHYPA</name>
<keyword evidence="2" id="KW-0472">Membrane</keyword>
<feature type="region of interest" description="Disordered" evidence="1">
    <location>
        <begin position="61"/>
        <end position="81"/>
    </location>
</feature>
<dbReference type="EnsemblPlants" id="Pp3c6_23400V3.1">
    <property type="protein sequence ID" value="Pp3c6_23400V3.1"/>
    <property type="gene ID" value="Pp3c6_23400"/>
</dbReference>
<evidence type="ECO:0000256" key="2">
    <source>
        <dbReference type="SAM" id="Phobius"/>
    </source>
</evidence>
<reference evidence="4" key="3">
    <citation type="submission" date="2020-12" db="UniProtKB">
        <authorList>
            <consortium name="EnsemblPlants"/>
        </authorList>
    </citation>
    <scope>IDENTIFICATION</scope>
</reference>
<evidence type="ECO:0000313" key="5">
    <source>
        <dbReference type="Proteomes" id="UP000006727"/>
    </source>
</evidence>
<sequence>MLSWTERETSTTSCSLPITIIQPPALPVKKFRRRSKTSRDRWHSQAVEYCHVSPLYRRSRNAGTQVATSGGGRQEGAFNGERSHYESLQRQDNVGHNCFTLSLYLFLPSTLMSMSMSMAHAYMHPCM</sequence>
<dbReference type="PaxDb" id="3218-PP1S103_52V6.1"/>
<organism evidence="3">
    <name type="scientific">Physcomitrium patens</name>
    <name type="common">Spreading-leaved earth moss</name>
    <name type="synonym">Physcomitrella patens</name>
    <dbReference type="NCBI Taxonomy" id="3218"/>
    <lineage>
        <taxon>Eukaryota</taxon>
        <taxon>Viridiplantae</taxon>
        <taxon>Streptophyta</taxon>
        <taxon>Embryophyta</taxon>
        <taxon>Bryophyta</taxon>
        <taxon>Bryophytina</taxon>
        <taxon>Bryopsida</taxon>
        <taxon>Funariidae</taxon>
        <taxon>Funariales</taxon>
        <taxon>Funariaceae</taxon>
        <taxon>Physcomitrium</taxon>
    </lineage>
</organism>
<dbReference type="InParanoid" id="A0A2K1KGW3"/>
<dbReference type="Proteomes" id="UP000006727">
    <property type="component" value="Chromosome 6"/>
</dbReference>
<keyword evidence="2" id="KW-1133">Transmembrane helix</keyword>
<reference evidence="3 5" key="1">
    <citation type="journal article" date="2008" name="Science">
        <title>The Physcomitrella genome reveals evolutionary insights into the conquest of land by plants.</title>
        <authorList>
            <person name="Rensing S."/>
            <person name="Lang D."/>
            <person name="Zimmer A."/>
            <person name="Terry A."/>
            <person name="Salamov A."/>
            <person name="Shapiro H."/>
            <person name="Nishiyama T."/>
            <person name="Perroud P.-F."/>
            <person name="Lindquist E."/>
            <person name="Kamisugi Y."/>
            <person name="Tanahashi T."/>
            <person name="Sakakibara K."/>
            <person name="Fujita T."/>
            <person name="Oishi K."/>
            <person name="Shin-I T."/>
            <person name="Kuroki Y."/>
            <person name="Toyoda A."/>
            <person name="Suzuki Y."/>
            <person name="Hashimoto A."/>
            <person name="Yamaguchi K."/>
            <person name="Sugano A."/>
            <person name="Kohara Y."/>
            <person name="Fujiyama A."/>
            <person name="Anterola A."/>
            <person name="Aoki S."/>
            <person name="Ashton N."/>
            <person name="Barbazuk W.B."/>
            <person name="Barker E."/>
            <person name="Bennetzen J."/>
            <person name="Bezanilla M."/>
            <person name="Blankenship R."/>
            <person name="Cho S.H."/>
            <person name="Dutcher S."/>
            <person name="Estelle M."/>
            <person name="Fawcett J.A."/>
            <person name="Gundlach H."/>
            <person name="Hanada K."/>
            <person name="Heyl A."/>
            <person name="Hicks K.A."/>
            <person name="Hugh J."/>
            <person name="Lohr M."/>
            <person name="Mayer K."/>
            <person name="Melkozernov A."/>
            <person name="Murata T."/>
            <person name="Nelson D."/>
            <person name="Pils B."/>
            <person name="Prigge M."/>
            <person name="Reiss B."/>
            <person name="Renner T."/>
            <person name="Rombauts S."/>
            <person name="Rushton P."/>
            <person name="Sanderfoot A."/>
            <person name="Schween G."/>
            <person name="Shiu S.-H."/>
            <person name="Stueber K."/>
            <person name="Theodoulou F.L."/>
            <person name="Tu H."/>
            <person name="Van de Peer Y."/>
            <person name="Verrier P.J."/>
            <person name="Waters E."/>
            <person name="Wood A."/>
            <person name="Yang L."/>
            <person name="Cove D."/>
            <person name="Cuming A."/>
            <person name="Hasebe M."/>
            <person name="Lucas S."/>
            <person name="Mishler D.B."/>
            <person name="Reski R."/>
            <person name="Grigoriev I."/>
            <person name="Quatrano R.S."/>
            <person name="Boore J.L."/>
        </authorList>
    </citation>
    <scope>NUCLEOTIDE SEQUENCE [LARGE SCALE GENOMIC DNA]</scope>
    <source>
        <strain evidence="4 5">cv. Gransden 2004</strain>
    </source>
</reference>
<dbReference type="EMBL" id="ABEU02000006">
    <property type="protein sequence ID" value="PNR52999.1"/>
    <property type="molecule type" value="Genomic_DNA"/>
</dbReference>
<gene>
    <name evidence="3" type="ORF">PHYPA_009374</name>
</gene>
<proteinExistence type="predicted"/>
<evidence type="ECO:0000256" key="1">
    <source>
        <dbReference type="SAM" id="MobiDB-lite"/>
    </source>
</evidence>
<dbReference type="Gramene" id="Pp3c6_23400V3.1">
    <property type="protein sequence ID" value="Pp3c6_23400V3.1"/>
    <property type="gene ID" value="Pp3c6_23400"/>
</dbReference>
<feature type="transmembrane region" description="Helical" evidence="2">
    <location>
        <begin position="101"/>
        <end position="123"/>
    </location>
</feature>
<keyword evidence="5" id="KW-1185">Reference proteome</keyword>
<protein>
    <submittedName>
        <fullName evidence="3 4">Uncharacterized protein</fullName>
    </submittedName>
</protein>
<keyword evidence="2" id="KW-0812">Transmembrane</keyword>
<evidence type="ECO:0000313" key="3">
    <source>
        <dbReference type="EMBL" id="PNR52999.1"/>
    </source>
</evidence>
<reference evidence="3 5" key="2">
    <citation type="journal article" date="2018" name="Plant J.">
        <title>The Physcomitrella patens chromosome-scale assembly reveals moss genome structure and evolution.</title>
        <authorList>
            <person name="Lang D."/>
            <person name="Ullrich K.K."/>
            <person name="Murat F."/>
            <person name="Fuchs J."/>
            <person name="Jenkins J."/>
            <person name="Haas F.B."/>
            <person name="Piednoel M."/>
            <person name="Gundlach H."/>
            <person name="Van Bel M."/>
            <person name="Meyberg R."/>
            <person name="Vives C."/>
            <person name="Morata J."/>
            <person name="Symeonidi A."/>
            <person name="Hiss M."/>
            <person name="Muchero W."/>
            <person name="Kamisugi Y."/>
            <person name="Saleh O."/>
            <person name="Blanc G."/>
            <person name="Decker E.L."/>
            <person name="van Gessel N."/>
            <person name="Grimwood J."/>
            <person name="Hayes R.D."/>
            <person name="Graham S.W."/>
            <person name="Gunter L.E."/>
            <person name="McDaniel S.F."/>
            <person name="Hoernstein S.N.W."/>
            <person name="Larsson A."/>
            <person name="Li F.W."/>
            <person name="Perroud P.F."/>
            <person name="Phillips J."/>
            <person name="Ranjan P."/>
            <person name="Rokshar D.S."/>
            <person name="Rothfels C.J."/>
            <person name="Schneider L."/>
            <person name="Shu S."/>
            <person name="Stevenson D.W."/>
            <person name="Thummler F."/>
            <person name="Tillich M."/>
            <person name="Villarreal Aguilar J.C."/>
            <person name="Widiez T."/>
            <person name="Wong G.K."/>
            <person name="Wymore A."/>
            <person name="Zhang Y."/>
            <person name="Zimmer A.D."/>
            <person name="Quatrano R.S."/>
            <person name="Mayer K.F.X."/>
            <person name="Goodstein D."/>
            <person name="Casacuberta J.M."/>
            <person name="Vandepoele K."/>
            <person name="Reski R."/>
            <person name="Cuming A.C."/>
            <person name="Tuskan G.A."/>
            <person name="Maumus F."/>
            <person name="Salse J."/>
            <person name="Schmutz J."/>
            <person name="Rensing S.A."/>
        </authorList>
    </citation>
    <scope>NUCLEOTIDE SEQUENCE [LARGE SCALE GENOMIC DNA]</scope>
    <source>
        <strain evidence="4 5">cv. Gransden 2004</strain>
    </source>
</reference>
<evidence type="ECO:0000313" key="4">
    <source>
        <dbReference type="EnsemblPlants" id="Pp3c6_23400V3.1"/>
    </source>
</evidence>
<accession>A0A2K1KGW3</accession>
<dbReference type="AlphaFoldDB" id="A0A2K1KGW3"/>